<feature type="compositionally biased region" description="Basic and acidic residues" evidence="6">
    <location>
        <begin position="141"/>
        <end position="156"/>
    </location>
</feature>
<dbReference type="PROSITE" id="PS01167">
    <property type="entry name" value="RIBOSOMAL_L17"/>
    <property type="match status" value="1"/>
</dbReference>
<sequence length="163" mass="18192">MHRHKYVGRKFGREKGPREALIKNLATSLILHERIETTLAKAKEIRPVVEKIITKGKKGDLAARRQLLKKLPENAAAKVIEKLSVEYKETPGGYTRILKTGFRGGDGAPTAIIEFTGAEVAIKEEKKAREAKKEARKVKKETKEKKPAAKKKEIAKKLKGASK</sequence>
<evidence type="ECO:0000313" key="7">
    <source>
        <dbReference type="EMBL" id="KKQ94624.1"/>
    </source>
</evidence>
<dbReference type="PANTHER" id="PTHR14413">
    <property type="entry name" value="RIBOSOMAL PROTEIN L17"/>
    <property type="match status" value="1"/>
</dbReference>
<proteinExistence type="inferred from homology"/>
<reference evidence="7" key="1">
    <citation type="journal article" date="2015" name="Nature">
        <title>rRNA introns, odd ribosomes, and small enigmatic genomes across a large radiation of phyla.</title>
        <authorList>
            <person name="Brown C.T."/>
            <person name="Hug L.A."/>
            <person name="Thomas B.C."/>
            <person name="Sharon I."/>
            <person name="Castelle C.J."/>
            <person name="Singh A."/>
            <person name="Wilkins M.J."/>
            <person name="Williams K.H."/>
            <person name="Banfield J.F."/>
        </authorList>
    </citation>
    <scope>NUCLEOTIDE SEQUENCE [LARGE SCALE GENOMIC DNA]</scope>
</reference>
<dbReference type="NCBIfam" id="TIGR00059">
    <property type="entry name" value="L17"/>
    <property type="match status" value="1"/>
</dbReference>
<evidence type="ECO:0000256" key="5">
    <source>
        <dbReference type="RuleBase" id="RU000660"/>
    </source>
</evidence>
<comment type="caution">
    <text evidence="7">The sequence shown here is derived from an EMBL/GenBank/DDBJ whole genome shotgun (WGS) entry which is preliminary data.</text>
</comment>
<organism evidence="7 8">
    <name type="scientific">candidate division CPR2 bacterium GW2011_GWC2_39_10</name>
    <dbReference type="NCBI Taxonomy" id="1618345"/>
    <lineage>
        <taxon>Bacteria</taxon>
        <taxon>Bacteria division CPR2</taxon>
    </lineage>
</organism>
<keyword evidence="3 4" id="KW-0687">Ribonucleoprotein</keyword>
<dbReference type="GO" id="GO:0003735">
    <property type="term" value="F:structural constituent of ribosome"/>
    <property type="evidence" value="ECO:0007669"/>
    <property type="project" value="InterPro"/>
</dbReference>
<dbReference type="STRING" id="1618345.UT18_C0009G0035"/>
<feature type="region of interest" description="Disordered" evidence="6">
    <location>
        <begin position="127"/>
        <end position="163"/>
    </location>
</feature>
<evidence type="ECO:0000256" key="4">
    <source>
        <dbReference type="HAMAP-Rule" id="MF_01368"/>
    </source>
</evidence>
<accession>A0A0G0P936</accession>
<dbReference type="InterPro" id="IPR036373">
    <property type="entry name" value="Ribosomal_bL17_sf"/>
</dbReference>
<dbReference type="InterPro" id="IPR047859">
    <property type="entry name" value="Ribosomal_bL17_CS"/>
</dbReference>
<keyword evidence="2 4" id="KW-0689">Ribosomal protein</keyword>
<evidence type="ECO:0000313" key="8">
    <source>
        <dbReference type="Proteomes" id="UP000034207"/>
    </source>
</evidence>
<dbReference type="Pfam" id="PF01196">
    <property type="entry name" value="Ribosomal_L17"/>
    <property type="match status" value="1"/>
</dbReference>
<dbReference type="AlphaFoldDB" id="A0A0G0P936"/>
<evidence type="ECO:0000256" key="1">
    <source>
        <dbReference type="ARBA" id="ARBA00008777"/>
    </source>
</evidence>
<dbReference type="SUPFAM" id="SSF64263">
    <property type="entry name" value="Prokaryotic ribosomal protein L17"/>
    <property type="match status" value="1"/>
</dbReference>
<protein>
    <recommendedName>
        <fullName evidence="4">Large ribosomal subunit protein bL17</fullName>
    </recommendedName>
</protein>
<dbReference type="Proteomes" id="UP000034207">
    <property type="component" value="Unassembled WGS sequence"/>
</dbReference>
<dbReference type="InterPro" id="IPR000456">
    <property type="entry name" value="Ribosomal_bL17"/>
</dbReference>
<dbReference type="GO" id="GO:0022625">
    <property type="term" value="C:cytosolic large ribosomal subunit"/>
    <property type="evidence" value="ECO:0007669"/>
    <property type="project" value="TreeGrafter"/>
</dbReference>
<dbReference type="PATRIC" id="fig|1618345.3.peg.574"/>
<dbReference type="EMBL" id="LBVV01000009">
    <property type="protein sequence ID" value="KKQ94624.1"/>
    <property type="molecule type" value="Genomic_DNA"/>
</dbReference>
<dbReference type="HAMAP" id="MF_01368">
    <property type="entry name" value="Ribosomal_bL17"/>
    <property type="match status" value="1"/>
</dbReference>
<evidence type="ECO:0000256" key="3">
    <source>
        <dbReference type="ARBA" id="ARBA00023274"/>
    </source>
</evidence>
<name>A0A0G0P936_UNCC2</name>
<evidence type="ECO:0000256" key="2">
    <source>
        <dbReference type="ARBA" id="ARBA00022980"/>
    </source>
</evidence>
<gene>
    <name evidence="4" type="primary">rplQ</name>
    <name evidence="7" type="ORF">UT18_C0009G0035</name>
</gene>
<comment type="similarity">
    <text evidence="1 4 5">Belongs to the bacterial ribosomal protein bL17 family.</text>
</comment>
<dbReference type="PANTHER" id="PTHR14413:SF16">
    <property type="entry name" value="LARGE RIBOSOMAL SUBUNIT PROTEIN BL17M"/>
    <property type="match status" value="1"/>
</dbReference>
<comment type="subunit">
    <text evidence="4">Part of the 50S ribosomal subunit. Contacts protein L32.</text>
</comment>
<dbReference type="Gene3D" id="3.90.1030.10">
    <property type="entry name" value="Ribosomal protein L17"/>
    <property type="match status" value="1"/>
</dbReference>
<evidence type="ECO:0000256" key="6">
    <source>
        <dbReference type="SAM" id="MobiDB-lite"/>
    </source>
</evidence>
<dbReference type="GO" id="GO:0006412">
    <property type="term" value="P:translation"/>
    <property type="evidence" value="ECO:0007669"/>
    <property type="project" value="UniProtKB-UniRule"/>
</dbReference>